<feature type="region of interest" description="Disordered" evidence="11">
    <location>
        <begin position="298"/>
        <end position="337"/>
    </location>
</feature>
<dbReference type="OrthoDB" id="5594178at2759"/>
<gene>
    <name evidence="13" type="ORF">SPI_09173</name>
</gene>
<comment type="caution">
    <text evidence="13">The sequence shown here is derived from an EMBL/GenBank/DDBJ whole genome shotgun (WGS) entry which is preliminary data.</text>
</comment>
<dbReference type="PROSITE" id="PS50865">
    <property type="entry name" value="ZF_MYND_2"/>
    <property type="match status" value="1"/>
</dbReference>
<dbReference type="InterPro" id="IPR051664">
    <property type="entry name" value="MYND-type_zinc_finger"/>
</dbReference>
<dbReference type="SUPFAM" id="SSF144232">
    <property type="entry name" value="HIT/MYND zinc finger-like"/>
    <property type="match status" value="1"/>
</dbReference>
<dbReference type="GO" id="GO:0007163">
    <property type="term" value="P:establishment or maintenance of cell polarity"/>
    <property type="evidence" value="ECO:0007669"/>
    <property type="project" value="TreeGrafter"/>
</dbReference>
<protein>
    <recommendedName>
        <fullName evidence="3">MYND-type zinc finger protein samB</fullName>
    </recommendedName>
    <alternativeName>
        <fullName evidence="9">Suppressor of anucleate metulae protein B</fullName>
    </alternativeName>
</protein>
<keyword evidence="4" id="KW-0963">Cytoplasm</keyword>
<evidence type="ECO:0000256" key="11">
    <source>
        <dbReference type="SAM" id="MobiDB-lite"/>
    </source>
</evidence>
<evidence type="ECO:0000256" key="2">
    <source>
        <dbReference type="ARBA" id="ARBA00010655"/>
    </source>
</evidence>
<comment type="subcellular location">
    <subcellularLocation>
        <location evidence="1">Cytoplasm</location>
    </subcellularLocation>
</comment>
<dbReference type="Gene3D" id="6.10.140.2220">
    <property type="match status" value="1"/>
</dbReference>
<dbReference type="FunFam" id="6.10.140.2220:FF:000003">
    <property type="entry name" value="MYND-type zinc finger protein"/>
    <property type="match status" value="1"/>
</dbReference>
<feature type="compositionally biased region" description="Polar residues" evidence="11">
    <location>
        <begin position="234"/>
        <end position="251"/>
    </location>
</feature>
<organism evidence="13 14">
    <name type="scientific">Niveomyces insectorum RCEF 264</name>
    <dbReference type="NCBI Taxonomy" id="1081102"/>
    <lineage>
        <taxon>Eukaryota</taxon>
        <taxon>Fungi</taxon>
        <taxon>Dikarya</taxon>
        <taxon>Ascomycota</taxon>
        <taxon>Pezizomycotina</taxon>
        <taxon>Sordariomycetes</taxon>
        <taxon>Hypocreomycetidae</taxon>
        <taxon>Hypocreales</taxon>
        <taxon>Cordycipitaceae</taxon>
        <taxon>Niveomyces</taxon>
    </lineage>
</organism>
<dbReference type="AlphaFoldDB" id="A0A167M5V5"/>
<feature type="region of interest" description="Disordered" evidence="11">
    <location>
        <begin position="163"/>
        <end position="192"/>
    </location>
</feature>
<keyword evidence="7" id="KW-0862">Zinc</keyword>
<dbReference type="GO" id="GO:0006511">
    <property type="term" value="P:ubiquitin-dependent protein catabolic process"/>
    <property type="evidence" value="ECO:0007669"/>
    <property type="project" value="TreeGrafter"/>
</dbReference>
<evidence type="ECO:0000256" key="4">
    <source>
        <dbReference type="ARBA" id="ARBA00022490"/>
    </source>
</evidence>
<sequence length="768" mass="83996">MREVNFSIPNVNKASVGITTALYDRRALDCTSTLPLINSLNHLAYLTTSSARIRDILTVDGGIERLVCILKQGRSKDMMDMWKWNLAFQCVVNIGVRGTEAVRTRVVEADMVPVIATILDNYIKVIERCRERAEEAKQRQQDQGRHRANDLRIVNKASSFSNRALLGNRPDTDQLRSFRRQAPPPSIDVSASFSGSTITAADRAVTGSFTAASPAVAANSSLSAASSIDGSSSTRNNVDSSNDNDATPTMSQFHITSPEYSTHSSISSPSATSIPALPVSSSSLQSPLAQLSTGQPVFLDRNTTPSIPRHFHHHGHHHHHHHHHHHPSSNDVGGFTSAVAPASSSATITTAAAVTAAATSATPARRTTVTPSRSAIRPLASAALSTAENSEMPFLRGLREFDQYAASIGFTRPMGSSQPASPTTPLPPPQLRSPTVRPTSLLAPSARSQRRPSIRHQNSTSGAVESDDMNAESVQSDEAPDAEMSGTAEIPTTVDIQDITMEESNSILGGASIELTTPTVSETQDTGAFNITHREPLDGSIINTPATATAAAPVPTLGLSPNRPTVVTAQQPIMPTASVPRYLLERQLTPHPQVIAAMPREEDVLMSLQLLAYVSKYCNLRTYFQKSHLVPRLMIGKELQLLDGDDLTHMETWGLAAAAEDDEDDKPDEEEYLLPNDLNIFPLVEKFTVRYHSTDMQYWAGVVMRNLCRKDETRGGIRQCAYYQCGKWEKFTRQFAKCRRCRRTKYCSKECQKSAWAFHRHWCVAATQ</sequence>
<evidence type="ECO:0000256" key="3">
    <source>
        <dbReference type="ARBA" id="ARBA00019873"/>
    </source>
</evidence>
<keyword evidence="14" id="KW-1185">Reference proteome</keyword>
<dbReference type="PANTHER" id="PTHR47442">
    <property type="entry name" value="MYND-TYPE ZINC FINGER PROTEIN MUB1"/>
    <property type="match status" value="1"/>
</dbReference>
<comment type="function">
    <text evidence="8">Involved in determination of the onset of polarized growth and morphogenesis. Plays a role in the regulation of branching in hyphae and spore formation.</text>
</comment>
<feature type="region of interest" description="Disordered" evidence="11">
    <location>
        <begin position="410"/>
        <end position="490"/>
    </location>
</feature>
<evidence type="ECO:0000256" key="6">
    <source>
        <dbReference type="ARBA" id="ARBA00022771"/>
    </source>
</evidence>
<evidence type="ECO:0000259" key="12">
    <source>
        <dbReference type="PROSITE" id="PS50865"/>
    </source>
</evidence>
<name>A0A167M5V5_9HYPO</name>
<evidence type="ECO:0000256" key="5">
    <source>
        <dbReference type="ARBA" id="ARBA00022723"/>
    </source>
</evidence>
<dbReference type="GO" id="GO:0005737">
    <property type="term" value="C:cytoplasm"/>
    <property type="evidence" value="ECO:0007669"/>
    <property type="project" value="UniProtKB-SubCell"/>
</dbReference>
<accession>A0A167M5V5</accession>
<dbReference type="EMBL" id="AZHD01000026">
    <property type="protein sequence ID" value="OAA53966.1"/>
    <property type="molecule type" value="Genomic_DNA"/>
</dbReference>
<evidence type="ECO:0000313" key="13">
    <source>
        <dbReference type="EMBL" id="OAA53966.1"/>
    </source>
</evidence>
<dbReference type="Pfam" id="PF01753">
    <property type="entry name" value="zf-MYND"/>
    <property type="match status" value="1"/>
</dbReference>
<feature type="compositionally biased region" description="Pro residues" evidence="11">
    <location>
        <begin position="422"/>
        <end position="431"/>
    </location>
</feature>
<evidence type="ECO:0000256" key="10">
    <source>
        <dbReference type="PROSITE-ProRule" id="PRU00134"/>
    </source>
</evidence>
<feature type="domain" description="MYND-type" evidence="12">
    <location>
        <begin position="722"/>
        <end position="763"/>
    </location>
</feature>
<evidence type="ECO:0000256" key="9">
    <source>
        <dbReference type="ARBA" id="ARBA00031540"/>
    </source>
</evidence>
<evidence type="ECO:0000256" key="7">
    <source>
        <dbReference type="ARBA" id="ARBA00022833"/>
    </source>
</evidence>
<dbReference type="Proteomes" id="UP000076874">
    <property type="component" value="Unassembled WGS sequence"/>
</dbReference>
<keyword evidence="5" id="KW-0479">Metal-binding</keyword>
<evidence type="ECO:0000256" key="8">
    <source>
        <dbReference type="ARBA" id="ARBA00025097"/>
    </source>
</evidence>
<dbReference type="PANTHER" id="PTHR47442:SF1">
    <property type="entry name" value="MYND-TYPE ZINC FINGER PROTEIN MUB1"/>
    <property type="match status" value="1"/>
</dbReference>
<dbReference type="InterPro" id="IPR002893">
    <property type="entry name" value="Znf_MYND"/>
</dbReference>
<feature type="region of interest" description="Disordered" evidence="11">
    <location>
        <begin position="222"/>
        <end position="251"/>
    </location>
</feature>
<dbReference type="GO" id="GO:1990304">
    <property type="term" value="C:MUB1-RAD6-UBR2 ubiquitin ligase complex"/>
    <property type="evidence" value="ECO:0007669"/>
    <property type="project" value="TreeGrafter"/>
</dbReference>
<comment type="similarity">
    <text evidence="2">Belongs to the MUB1/samB family.</text>
</comment>
<evidence type="ECO:0000256" key="1">
    <source>
        <dbReference type="ARBA" id="ARBA00004496"/>
    </source>
</evidence>
<evidence type="ECO:0000313" key="14">
    <source>
        <dbReference type="Proteomes" id="UP000076874"/>
    </source>
</evidence>
<reference evidence="13 14" key="1">
    <citation type="journal article" date="2016" name="Genome Biol. Evol.">
        <title>Divergent and convergent evolution of fungal pathogenicity.</title>
        <authorList>
            <person name="Shang Y."/>
            <person name="Xiao G."/>
            <person name="Zheng P."/>
            <person name="Cen K."/>
            <person name="Zhan S."/>
            <person name="Wang C."/>
        </authorList>
    </citation>
    <scope>NUCLEOTIDE SEQUENCE [LARGE SCALE GENOMIC DNA]</scope>
    <source>
        <strain evidence="13 14">RCEF 264</strain>
    </source>
</reference>
<feature type="compositionally biased region" description="Basic residues" evidence="11">
    <location>
        <begin position="309"/>
        <end position="327"/>
    </location>
</feature>
<dbReference type="GO" id="GO:0008270">
    <property type="term" value="F:zinc ion binding"/>
    <property type="evidence" value="ECO:0007669"/>
    <property type="project" value="UniProtKB-KW"/>
</dbReference>
<keyword evidence="6 10" id="KW-0863">Zinc-finger</keyword>
<feature type="compositionally biased region" description="Low complexity" evidence="11">
    <location>
        <begin position="222"/>
        <end position="233"/>
    </location>
</feature>
<proteinExistence type="inferred from homology"/>